<evidence type="ECO:0000256" key="1">
    <source>
        <dbReference type="ARBA" id="ARBA00022737"/>
    </source>
</evidence>
<dbReference type="Pfam" id="PF14559">
    <property type="entry name" value="TPR_19"/>
    <property type="match status" value="1"/>
</dbReference>
<gene>
    <name evidence="4" type="ORF">GRI40_06665</name>
</gene>
<sequence length="561" mass="59386">MSSLVRERAANAAAAGDYSAAFRLLHGAAEAQPGDAALWNSAGNAAMRAGLPEDAARCFERAAQADPRSLEFAVNRAIALGKLGRDRAAIDVLSSHEGAGRRDPRYCSVRAARARAVGDLDQAAQWYDRALASAPAHARARHGRARVALERSEPDAAARFDRAIESAPGDADAWLGKAQALDAAGRFAEAAALVDALLRQAPHWADALRLRASIALAVGDADVTGAYRWAELSAPGEPAIALAHCHALAGLDRQGEAADIAAAARRRFPAMAVFAVLEARFAHEAGDTARAGAIWDSLSPVDHDSLLLHARHLIRTGDYARAAQAVDQALAGQPWSVSAWALRGLLWRLAGDPRAEWLHAQPGLVATVPLPGGGDLLGELAPALDALHDQAAFPLNQSLRGGTQTRGSLLGRHEPLFARLRQAIVEALEQYRAALPAEDLEHPLLRHRSRAWQLAGSWSVRLRGGSGDRHISHIHPEGIVSSALYVDLPTEIGDQAQDGWLEIGRPPGDLGIDLPPIAAIRPQVGMLALFPSTLFHGTRPFGRGTRMTVAFDVAPATGGAA</sequence>
<dbReference type="Pfam" id="PF13759">
    <property type="entry name" value="2OG-FeII_Oxy_5"/>
    <property type="match status" value="1"/>
</dbReference>
<feature type="repeat" description="TPR" evidence="3">
    <location>
        <begin position="36"/>
        <end position="69"/>
    </location>
</feature>
<name>A0A6I4TCG9_9SPHN</name>
<dbReference type="AlphaFoldDB" id="A0A6I4TCG9"/>
<dbReference type="PANTHER" id="PTHR44858">
    <property type="entry name" value="TETRATRICOPEPTIDE REPEAT PROTEIN 6"/>
    <property type="match status" value="1"/>
</dbReference>
<evidence type="ECO:0000256" key="3">
    <source>
        <dbReference type="PROSITE-ProRule" id="PRU00339"/>
    </source>
</evidence>
<dbReference type="Proteomes" id="UP000439522">
    <property type="component" value="Unassembled WGS sequence"/>
</dbReference>
<proteinExistence type="predicted"/>
<dbReference type="EMBL" id="WTZA01000001">
    <property type="protein sequence ID" value="MXO74902.1"/>
    <property type="molecule type" value="Genomic_DNA"/>
</dbReference>
<evidence type="ECO:0000313" key="5">
    <source>
        <dbReference type="Proteomes" id="UP000439522"/>
    </source>
</evidence>
<dbReference type="Pfam" id="PF13432">
    <property type="entry name" value="TPR_16"/>
    <property type="match status" value="2"/>
</dbReference>
<keyword evidence="2 3" id="KW-0802">TPR repeat</keyword>
<dbReference type="InterPro" id="IPR011990">
    <property type="entry name" value="TPR-like_helical_dom_sf"/>
</dbReference>
<evidence type="ECO:0000313" key="4">
    <source>
        <dbReference type="EMBL" id="MXO74902.1"/>
    </source>
</evidence>
<organism evidence="4 5">
    <name type="scientific">Tsuneonella aeria</name>
    <dbReference type="NCBI Taxonomy" id="1837929"/>
    <lineage>
        <taxon>Bacteria</taxon>
        <taxon>Pseudomonadati</taxon>
        <taxon>Pseudomonadota</taxon>
        <taxon>Alphaproteobacteria</taxon>
        <taxon>Sphingomonadales</taxon>
        <taxon>Erythrobacteraceae</taxon>
        <taxon>Tsuneonella</taxon>
    </lineage>
</organism>
<dbReference type="PROSITE" id="PS50005">
    <property type="entry name" value="TPR"/>
    <property type="match status" value="1"/>
</dbReference>
<reference evidence="4 5" key="1">
    <citation type="submission" date="2019-12" db="EMBL/GenBank/DDBJ databases">
        <title>Genomic-based taxomic classification of the family Erythrobacteraceae.</title>
        <authorList>
            <person name="Xu L."/>
        </authorList>
    </citation>
    <scope>NUCLEOTIDE SEQUENCE [LARGE SCALE GENOMIC DNA]</scope>
    <source>
        <strain evidence="4 5">100921-2</strain>
    </source>
</reference>
<keyword evidence="1" id="KW-0677">Repeat</keyword>
<accession>A0A6I4TCG9</accession>
<comment type="caution">
    <text evidence="4">The sequence shown here is derived from an EMBL/GenBank/DDBJ whole genome shotgun (WGS) entry which is preliminary data.</text>
</comment>
<dbReference type="PANTHER" id="PTHR44858:SF1">
    <property type="entry name" value="UDP-N-ACETYLGLUCOSAMINE--PEPTIDE N-ACETYLGLUCOSAMINYLTRANSFERASE SPINDLY-RELATED"/>
    <property type="match status" value="1"/>
</dbReference>
<dbReference type="OrthoDB" id="9783136at2"/>
<dbReference type="SUPFAM" id="SSF48452">
    <property type="entry name" value="TPR-like"/>
    <property type="match status" value="1"/>
</dbReference>
<dbReference type="Gene3D" id="1.25.40.10">
    <property type="entry name" value="Tetratricopeptide repeat domain"/>
    <property type="match status" value="3"/>
</dbReference>
<protein>
    <submittedName>
        <fullName evidence="4">Tetratricopeptide repeat protein</fullName>
    </submittedName>
</protein>
<dbReference type="InterPro" id="IPR019734">
    <property type="entry name" value="TPR_rpt"/>
</dbReference>
<dbReference type="InterPro" id="IPR050498">
    <property type="entry name" value="Ycf3"/>
</dbReference>
<dbReference type="InterPro" id="IPR012668">
    <property type="entry name" value="CHP02466"/>
</dbReference>
<dbReference type="Gene3D" id="2.60.120.620">
    <property type="entry name" value="q2cbj1_9rhob like domain"/>
    <property type="match status" value="1"/>
</dbReference>
<dbReference type="SUPFAM" id="SSF81901">
    <property type="entry name" value="HCP-like"/>
    <property type="match status" value="1"/>
</dbReference>
<dbReference type="SMART" id="SM00028">
    <property type="entry name" value="TPR"/>
    <property type="match status" value="4"/>
</dbReference>
<dbReference type="RefSeq" id="WP_160610611.1">
    <property type="nucleotide sequence ID" value="NZ_WTZA01000001.1"/>
</dbReference>
<evidence type="ECO:0000256" key="2">
    <source>
        <dbReference type="ARBA" id="ARBA00022803"/>
    </source>
</evidence>
<keyword evidence="5" id="KW-1185">Reference proteome</keyword>